<dbReference type="OrthoDB" id="5694214at2"/>
<keyword evidence="9" id="KW-1185">Reference proteome</keyword>
<accession>A0A3N4MBT0</accession>
<sequence length="555" mass="61773">MKGKIIIYTLALGAAITAGYSCSSVLDKKDLGAITDQTVWTDPQLMTAYVNNIYTDVPNWNADLSGWADESHERTAVNNGTMSADNNPLWYWPYANIRKINSFLENTADNPALGAALKARLTGEVKFIRAFQYFEMVKRFGGVPIVTTAQTLEDDLNVPRNKTSECIAFIIKDLDEAAAVLPKDYSGSAANPGTYGQADKGRATKGAAMALKGRVLLYYASPQFNPGNLADRWEQAYQANKAAADTLAKYGIGLYEDYRNLFLDEMNKEVVFAIRFNAPGRTQNRDACVRPISVSLNCTGKNKPTQELVDAYPLANGKDPDAATPKQQLWANRDARFRGTIVYNGDQFFSRPQWTYKNSGIDAFGASNGTATGYYSRKGINENLTASEATASGTDFIEMRYAEVLMNLAEAANETGRTAEAYDVLKLLRQRAKIEAGADGLYGLDAAMGVPAMRTRLQKERFVEFAFEQKRFWDLRRWRMLHTQLNGKRRHGLAGTKTNDAPLTFTYEIVDVDLAGDIVFNQNIYFAPMNRTEIRNNPKLLQTLGWEDGTFDPLQ</sequence>
<feature type="domain" description="SusD-like N-terminal" evidence="7">
    <location>
        <begin position="56"/>
        <end position="216"/>
    </location>
</feature>
<dbReference type="Pfam" id="PF14322">
    <property type="entry name" value="SusD-like_3"/>
    <property type="match status" value="1"/>
</dbReference>
<evidence type="ECO:0000256" key="5">
    <source>
        <dbReference type="ARBA" id="ARBA00023237"/>
    </source>
</evidence>
<name>A0A3N4MBT0_9BACT</name>
<organism evidence="8 9">
    <name type="scientific">Chitinophaga barathri</name>
    <dbReference type="NCBI Taxonomy" id="1647451"/>
    <lineage>
        <taxon>Bacteria</taxon>
        <taxon>Pseudomonadati</taxon>
        <taxon>Bacteroidota</taxon>
        <taxon>Chitinophagia</taxon>
        <taxon>Chitinophagales</taxon>
        <taxon>Chitinophagaceae</taxon>
        <taxon>Chitinophaga</taxon>
    </lineage>
</organism>
<dbReference type="Gene3D" id="1.25.40.390">
    <property type="match status" value="1"/>
</dbReference>
<dbReference type="PROSITE" id="PS51257">
    <property type="entry name" value="PROKAR_LIPOPROTEIN"/>
    <property type="match status" value="1"/>
</dbReference>
<dbReference type="Proteomes" id="UP000279089">
    <property type="component" value="Unassembled WGS sequence"/>
</dbReference>
<evidence type="ECO:0000256" key="3">
    <source>
        <dbReference type="ARBA" id="ARBA00022729"/>
    </source>
</evidence>
<evidence type="ECO:0000256" key="4">
    <source>
        <dbReference type="ARBA" id="ARBA00023136"/>
    </source>
</evidence>
<dbReference type="InterPro" id="IPR033985">
    <property type="entry name" value="SusD-like_N"/>
</dbReference>
<evidence type="ECO:0000313" key="8">
    <source>
        <dbReference type="EMBL" id="RPD41101.1"/>
    </source>
</evidence>
<keyword evidence="4" id="KW-0472">Membrane</keyword>
<dbReference type="SUPFAM" id="SSF48452">
    <property type="entry name" value="TPR-like"/>
    <property type="match status" value="1"/>
</dbReference>
<gene>
    <name evidence="8" type="ORF">EG028_10460</name>
</gene>
<evidence type="ECO:0000313" key="9">
    <source>
        <dbReference type="Proteomes" id="UP000279089"/>
    </source>
</evidence>
<comment type="similarity">
    <text evidence="2">Belongs to the SusD family.</text>
</comment>
<dbReference type="AlphaFoldDB" id="A0A3N4MBT0"/>
<comment type="subcellular location">
    <subcellularLocation>
        <location evidence="1">Cell outer membrane</location>
    </subcellularLocation>
</comment>
<dbReference type="RefSeq" id="WP_120516596.1">
    <property type="nucleotide sequence ID" value="NZ_QXZY01000006.1"/>
</dbReference>
<dbReference type="Pfam" id="PF07980">
    <property type="entry name" value="SusD_RagB"/>
    <property type="match status" value="1"/>
</dbReference>
<evidence type="ECO:0000256" key="2">
    <source>
        <dbReference type="ARBA" id="ARBA00006275"/>
    </source>
</evidence>
<dbReference type="InterPro" id="IPR012944">
    <property type="entry name" value="SusD_RagB_dom"/>
</dbReference>
<feature type="domain" description="RagB/SusD" evidence="6">
    <location>
        <begin position="268"/>
        <end position="546"/>
    </location>
</feature>
<keyword evidence="3" id="KW-0732">Signal</keyword>
<proteinExistence type="inferred from homology"/>
<evidence type="ECO:0000259" key="7">
    <source>
        <dbReference type="Pfam" id="PF14322"/>
    </source>
</evidence>
<protein>
    <submittedName>
        <fullName evidence="8">RagB/SusD family nutrient uptake outer membrane protein</fullName>
    </submittedName>
</protein>
<keyword evidence="5" id="KW-0998">Cell outer membrane</keyword>
<evidence type="ECO:0000259" key="6">
    <source>
        <dbReference type="Pfam" id="PF07980"/>
    </source>
</evidence>
<reference evidence="9" key="1">
    <citation type="submission" date="2018-11" db="EMBL/GenBank/DDBJ databases">
        <title>Chitinophaga lutea sp.nov., isolate from arsenic contaminated soil.</title>
        <authorList>
            <person name="Zong Y."/>
        </authorList>
    </citation>
    <scope>NUCLEOTIDE SEQUENCE [LARGE SCALE GENOMIC DNA]</scope>
    <source>
        <strain evidence="9">YLT18</strain>
    </source>
</reference>
<evidence type="ECO:0000256" key="1">
    <source>
        <dbReference type="ARBA" id="ARBA00004442"/>
    </source>
</evidence>
<dbReference type="CDD" id="cd08977">
    <property type="entry name" value="SusD"/>
    <property type="match status" value="1"/>
</dbReference>
<dbReference type="InterPro" id="IPR011990">
    <property type="entry name" value="TPR-like_helical_dom_sf"/>
</dbReference>
<dbReference type="GO" id="GO:0009279">
    <property type="term" value="C:cell outer membrane"/>
    <property type="evidence" value="ECO:0007669"/>
    <property type="project" value="UniProtKB-SubCell"/>
</dbReference>
<comment type="caution">
    <text evidence="8">The sequence shown here is derived from an EMBL/GenBank/DDBJ whole genome shotgun (WGS) entry which is preliminary data.</text>
</comment>
<dbReference type="EMBL" id="RMBX01000005">
    <property type="protein sequence ID" value="RPD41101.1"/>
    <property type="molecule type" value="Genomic_DNA"/>
</dbReference>